<proteinExistence type="predicted"/>
<name>A0A9P9GJJ9_FUSRE</name>
<dbReference type="OrthoDB" id="10287781at2759"/>
<keyword evidence="2" id="KW-1185">Reference proteome</keyword>
<protein>
    <submittedName>
        <fullName evidence="1">Uncharacterized protein</fullName>
    </submittedName>
</protein>
<dbReference type="EMBL" id="JAGMUX010000014">
    <property type="protein sequence ID" value="KAH7240081.1"/>
    <property type="molecule type" value="Genomic_DNA"/>
</dbReference>
<dbReference type="AlphaFoldDB" id="A0A9P9GJJ9"/>
<gene>
    <name evidence="1" type="ORF">BKA55DRAFT_519701</name>
</gene>
<organism evidence="1 2">
    <name type="scientific">Fusarium redolens</name>
    <dbReference type="NCBI Taxonomy" id="48865"/>
    <lineage>
        <taxon>Eukaryota</taxon>
        <taxon>Fungi</taxon>
        <taxon>Dikarya</taxon>
        <taxon>Ascomycota</taxon>
        <taxon>Pezizomycotina</taxon>
        <taxon>Sordariomycetes</taxon>
        <taxon>Hypocreomycetidae</taxon>
        <taxon>Hypocreales</taxon>
        <taxon>Nectriaceae</taxon>
        <taxon>Fusarium</taxon>
        <taxon>Fusarium redolens species complex</taxon>
    </lineage>
</organism>
<dbReference type="RefSeq" id="XP_046045875.1">
    <property type="nucleotide sequence ID" value="XM_046188359.1"/>
</dbReference>
<reference evidence="1" key="1">
    <citation type="journal article" date="2021" name="Nat. Commun.">
        <title>Genetic determinants of endophytism in the Arabidopsis root mycobiome.</title>
        <authorList>
            <person name="Mesny F."/>
            <person name="Miyauchi S."/>
            <person name="Thiergart T."/>
            <person name="Pickel B."/>
            <person name="Atanasova L."/>
            <person name="Karlsson M."/>
            <person name="Huettel B."/>
            <person name="Barry K.W."/>
            <person name="Haridas S."/>
            <person name="Chen C."/>
            <person name="Bauer D."/>
            <person name="Andreopoulos W."/>
            <person name="Pangilinan J."/>
            <person name="LaButti K."/>
            <person name="Riley R."/>
            <person name="Lipzen A."/>
            <person name="Clum A."/>
            <person name="Drula E."/>
            <person name="Henrissat B."/>
            <person name="Kohler A."/>
            <person name="Grigoriev I.V."/>
            <person name="Martin F.M."/>
            <person name="Hacquard S."/>
        </authorList>
    </citation>
    <scope>NUCLEOTIDE SEQUENCE</scope>
    <source>
        <strain evidence="1">MPI-CAGE-AT-0023</strain>
    </source>
</reference>
<evidence type="ECO:0000313" key="1">
    <source>
        <dbReference type="EMBL" id="KAH7240081.1"/>
    </source>
</evidence>
<dbReference type="Proteomes" id="UP000720189">
    <property type="component" value="Unassembled WGS sequence"/>
</dbReference>
<accession>A0A9P9GJJ9</accession>
<sequence length="118" mass="12545">SWHVHLAGTALHRFVTGNAPPAPTRREPMTVVMGIAARPDTKSTVNALRTLAARLSGAELRRSALRSRARLDGTRQGEVTGATVATASLGRRDSVSATAVEAHRVLQSRQMSTAMAFS</sequence>
<evidence type="ECO:0000313" key="2">
    <source>
        <dbReference type="Proteomes" id="UP000720189"/>
    </source>
</evidence>
<comment type="caution">
    <text evidence="1">The sequence shown here is derived from an EMBL/GenBank/DDBJ whole genome shotgun (WGS) entry which is preliminary data.</text>
</comment>
<feature type="non-terminal residue" evidence="1">
    <location>
        <position position="1"/>
    </location>
</feature>
<dbReference type="GeneID" id="70218313"/>